<feature type="domain" description="Glycosyl hydrolase family 13 catalytic" evidence="2">
    <location>
        <begin position="21"/>
        <end position="488"/>
    </location>
</feature>
<evidence type="ECO:0000313" key="4">
    <source>
        <dbReference type="Proteomes" id="UP000672934"/>
    </source>
</evidence>
<dbReference type="InterPro" id="IPR006047">
    <property type="entry name" value="GH13_cat_dom"/>
</dbReference>
<evidence type="ECO:0000256" key="1">
    <source>
        <dbReference type="SAM" id="MobiDB-lite"/>
    </source>
</evidence>
<dbReference type="Proteomes" id="UP000672934">
    <property type="component" value="Unassembled WGS sequence"/>
</dbReference>
<dbReference type="EC" id="5.4.99.15" evidence="3"/>
<dbReference type="GO" id="GO:0030980">
    <property type="term" value="P:alpha-glucan catabolic process"/>
    <property type="evidence" value="ECO:0007669"/>
    <property type="project" value="TreeGrafter"/>
</dbReference>
<dbReference type="AlphaFoldDB" id="A0A916IVQ1"/>
<dbReference type="Pfam" id="PF00128">
    <property type="entry name" value="Alpha-amylase"/>
    <property type="match status" value="1"/>
</dbReference>
<dbReference type="GO" id="GO:0047470">
    <property type="term" value="F:(1,4)-alpha-D-glucan 1-alpha-D-glucosylmutase activity"/>
    <property type="evidence" value="ECO:0007669"/>
    <property type="project" value="UniProtKB-EC"/>
</dbReference>
<dbReference type="InterPro" id="IPR012767">
    <property type="entry name" value="Trehalose_TreY"/>
</dbReference>
<dbReference type="PANTHER" id="PTHR10357:SF216">
    <property type="entry name" value="MALTOOLIGOSYL TREHALOSE SYNTHASE-RELATED"/>
    <property type="match status" value="1"/>
</dbReference>
<proteinExistence type="predicted"/>
<feature type="region of interest" description="Disordered" evidence="1">
    <location>
        <begin position="1"/>
        <end position="22"/>
    </location>
</feature>
<dbReference type="Gene3D" id="3.20.20.80">
    <property type="entry name" value="Glycosidases"/>
    <property type="match status" value="3"/>
</dbReference>
<reference evidence="3" key="1">
    <citation type="submission" date="2021-03" db="EMBL/GenBank/DDBJ databases">
        <authorList>
            <person name="Peeters C."/>
        </authorList>
    </citation>
    <scope>NUCLEOTIDE SEQUENCE</scope>
    <source>
        <strain evidence="3">LMG 31506</strain>
    </source>
</reference>
<keyword evidence="4" id="KW-1185">Reference proteome</keyword>
<feature type="compositionally biased region" description="Low complexity" evidence="1">
    <location>
        <begin position="454"/>
        <end position="466"/>
    </location>
</feature>
<feature type="region of interest" description="Disordered" evidence="1">
    <location>
        <begin position="447"/>
        <end position="466"/>
    </location>
</feature>
<dbReference type="SMART" id="SM00642">
    <property type="entry name" value="Aamy"/>
    <property type="match status" value="1"/>
</dbReference>
<dbReference type="PANTHER" id="PTHR10357">
    <property type="entry name" value="ALPHA-AMYLASE FAMILY MEMBER"/>
    <property type="match status" value="1"/>
</dbReference>
<organism evidence="3 4">
    <name type="scientific">Cupriavidus yeoncheonensis</name>
    <dbReference type="NCBI Taxonomy" id="1462994"/>
    <lineage>
        <taxon>Bacteria</taxon>
        <taxon>Pseudomonadati</taxon>
        <taxon>Pseudomonadota</taxon>
        <taxon>Betaproteobacteria</taxon>
        <taxon>Burkholderiales</taxon>
        <taxon>Burkholderiaceae</taxon>
        <taxon>Cupriavidus</taxon>
    </lineage>
</organism>
<sequence>MASAPASADRSAQPGAPPLPPLLPRATARLQLRPGFTLADAAGVVRYYAALGVSHLYLSPVCEARPGSTHGYDVTDFTRVRDELGGESALRALAGRARDAGLGLILDIVPNHMAADATHNAWWRDVLAHGQDSPHAACFDIDWQPPDPTLHGKVLVPVLGHPYWESLTRGELRVVPAAGGDAATLRYFEHDFPLAPGELLRHAANRPEWFDATHEAGREHLHALLERQHYRLAWWRTAATALNRRRFFEISDLVGIRQEDDAVFAATHALVFRLLREGIIDGVRVDHVDGLADPAAYCRRLRACLDAHAAHRPSAPTRPRPWLVVEKILAAGEALPADWQVDGTTGYDFMDQVSAVLHSEAGTAPLAALWRQTGGRPASYPAALADARRQILRHHLVTEFEGACARLHACAAVEPATRDLTLPALRQALAALLEAVPVYRTYFDSPPSGRDAAPHAAPQAAPHAAPHAGQAMLDTAARSACATLAPEQAAALDFILACLRTRQPDASAPAQARRRVQQLMPALAAKAGEDTAFYRYGPLLSRNEVGSHPAALALAPADFHAAMAARQRSFPHAMLATATHDHKRGEDARMRLAVLSELPKAWAAAVRAWEADGARLLASLPRAPDPADRLMLYQTLVGAWPMQADALARHEALAAFLQRIGAWQRKAICEAKLHGNWTQPDLGYEDACDAFLHGLAADWPHGGLLVRIGQFAQRVAPAGAMNSLAQAMLQLTAPGVPDRYQGCEAWDLSLVDPDNRRPPDYQRLQAQLDCGAGWAEWLPRWRDGRIKQQLVRHALAARRAQEALFLEGDYQPLMAQGPLAGHVLAFARTRGAHEALTVVSRLGAALVDHDLPRIAPARWGHTAIKAGERRCGSWMDALTRQTCIAGPDGALPLREVLGVLPVALLLRPA</sequence>
<accession>A0A916IVQ1</accession>
<evidence type="ECO:0000313" key="3">
    <source>
        <dbReference type="EMBL" id="CAG2146867.1"/>
    </source>
</evidence>
<gene>
    <name evidence="3" type="primary">treY</name>
    <name evidence="3" type="ORF">LMG31506_03491</name>
</gene>
<dbReference type="InterPro" id="IPR017853">
    <property type="entry name" value="GH"/>
</dbReference>
<evidence type="ECO:0000259" key="2">
    <source>
        <dbReference type="SMART" id="SM00642"/>
    </source>
</evidence>
<dbReference type="EMBL" id="CAJPUY010000012">
    <property type="protein sequence ID" value="CAG2146867.1"/>
    <property type="molecule type" value="Genomic_DNA"/>
</dbReference>
<dbReference type="CDD" id="cd11336">
    <property type="entry name" value="AmyAc_MTSase"/>
    <property type="match status" value="1"/>
</dbReference>
<name>A0A916IVQ1_9BURK</name>
<dbReference type="NCBIfam" id="TIGR02401">
    <property type="entry name" value="trehalose_TreY"/>
    <property type="match status" value="1"/>
</dbReference>
<dbReference type="Gene3D" id="1.10.10.470">
    <property type="entry name" value="Maltooligosyl trehalose synthase, domain 4"/>
    <property type="match status" value="1"/>
</dbReference>
<keyword evidence="3" id="KW-0413">Isomerase</keyword>
<protein>
    <submittedName>
        <fullName evidence="3">Maltooligosyl trehalose synthase</fullName>
        <ecNumber evidence="3">5.4.99.15</ecNumber>
    </submittedName>
</protein>
<comment type="caution">
    <text evidence="3">The sequence shown here is derived from an EMBL/GenBank/DDBJ whole genome shotgun (WGS) entry which is preliminary data.</text>
</comment>
<dbReference type="SUPFAM" id="SSF51445">
    <property type="entry name" value="(Trans)glycosidases"/>
    <property type="match status" value="1"/>
</dbReference>
<dbReference type="InterPro" id="IPR013797">
    <property type="entry name" value="Maltooligo_trehalose_synth_4"/>
</dbReference>
<dbReference type="GO" id="GO:0005992">
    <property type="term" value="P:trehalose biosynthetic process"/>
    <property type="evidence" value="ECO:0007669"/>
    <property type="project" value="TreeGrafter"/>
</dbReference>
<dbReference type="RefSeq" id="WP_211948428.1">
    <property type="nucleotide sequence ID" value="NZ_CAJPUY010000012.1"/>
</dbReference>